<evidence type="ECO:0000313" key="2">
    <source>
        <dbReference type="EMBL" id="VAX21918.1"/>
    </source>
</evidence>
<gene>
    <name evidence="2" type="ORF">MNBD_NITROSPINAE02-1128</name>
</gene>
<feature type="domain" description="DUF302" evidence="1">
    <location>
        <begin position="59"/>
        <end position="121"/>
    </location>
</feature>
<dbReference type="InterPro" id="IPR005180">
    <property type="entry name" value="DUF302"/>
</dbReference>
<dbReference type="PANTHER" id="PTHR38342">
    <property type="entry name" value="SLR5037 PROTEIN"/>
    <property type="match status" value="1"/>
</dbReference>
<name>A0A3B1CDD0_9ZZZZ</name>
<accession>A0A3B1CDD0</accession>
<protein>
    <recommendedName>
        <fullName evidence="1">DUF302 domain-containing protein</fullName>
    </recommendedName>
</protein>
<reference evidence="2" key="1">
    <citation type="submission" date="2018-06" db="EMBL/GenBank/DDBJ databases">
        <authorList>
            <person name="Zhirakovskaya E."/>
        </authorList>
    </citation>
    <scope>NUCLEOTIDE SEQUENCE</scope>
</reference>
<dbReference type="AlphaFoldDB" id="A0A3B1CDD0"/>
<evidence type="ECO:0000259" key="1">
    <source>
        <dbReference type="Pfam" id="PF03625"/>
    </source>
</evidence>
<dbReference type="Pfam" id="PF03625">
    <property type="entry name" value="DUF302"/>
    <property type="match status" value="1"/>
</dbReference>
<dbReference type="Gene3D" id="3.30.310.70">
    <property type="entry name" value="TT1751-like domain"/>
    <property type="match status" value="1"/>
</dbReference>
<proteinExistence type="predicted"/>
<dbReference type="PANTHER" id="PTHR38342:SF2">
    <property type="entry name" value="INNER MEMBRANE OR EXPORTED"/>
    <property type="match status" value="1"/>
</dbReference>
<sequence length="155" mass="16868">MTKIAPLLFITGIFILGFTAPAMAGNGVVTVKSSNSVKKTIDILESTLKKKGIGIIARLDHRANGARVNEDLRPTTILVFGNPRLGTPLMRENQTIGIDLPMKALAWEDEKGDVWLSYNDPAYLAKRHNIKNNDPIIKKMSGALAKFTAIATAPQ</sequence>
<dbReference type="SUPFAM" id="SSF103247">
    <property type="entry name" value="TT1751-like"/>
    <property type="match status" value="1"/>
</dbReference>
<dbReference type="EMBL" id="UOGE01000070">
    <property type="protein sequence ID" value="VAX21918.1"/>
    <property type="molecule type" value="Genomic_DNA"/>
</dbReference>
<dbReference type="InterPro" id="IPR035923">
    <property type="entry name" value="TT1751-like_sf"/>
</dbReference>
<dbReference type="CDD" id="cd14797">
    <property type="entry name" value="DUF302"/>
    <property type="match status" value="1"/>
</dbReference>
<organism evidence="2">
    <name type="scientific">hydrothermal vent metagenome</name>
    <dbReference type="NCBI Taxonomy" id="652676"/>
    <lineage>
        <taxon>unclassified sequences</taxon>
        <taxon>metagenomes</taxon>
        <taxon>ecological metagenomes</taxon>
    </lineage>
</organism>